<protein>
    <recommendedName>
        <fullName evidence="2 7">Aminomethyltransferase</fullName>
        <ecNumber evidence="2 7">2.1.2.10</ecNumber>
    </recommendedName>
    <alternativeName>
        <fullName evidence="5 7">Glycine cleavage system T protein</fullName>
    </alternativeName>
</protein>
<comment type="similarity">
    <text evidence="1 7">Belongs to the GcvT family.</text>
</comment>
<dbReference type="GO" id="GO:0004047">
    <property type="term" value="F:aminomethyltransferase activity"/>
    <property type="evidence" value="ECO:0007669"/>
    <property type="project" value="UniProtKB-EC"/>
</dbReference>
<evidence type="ECO:0000256" key="5">
    <source>
        <dbReference type="ARBA" id="ARBA00031395"/>
    </source>
</evidence>
<gene>
    <name evidence="7 10" type="primary">gcvT</name>
    <name evidence="10" type="ORF">INT08_11175</name>
</gene>
<comment type="catalytic activity">
    <reaction evidence="6 7">
        <text>N(6)-[(R)-S(8)-aminomethyldihydrolipoyl]-L-lysyl-[protein] + (6S)-5,6,7,8-tetrahydrofolate = N(6)-[(R)-dihydrolipoyl]-L-lysyl-[protein] + (6R)-5,10-methylene-5,6,7,8-tetrahydrofolate + NH4(+)</text>
        <dbReference type="Rhea" id="RHEA:16945"/>
        <dbReference type="Rhea" id="RHEA-COMP:10475"/>
        <dbReference type="Rhea" id="RHEA-COMP:10492"/>
        <dbReference type="ChEBI" id="CHEBI:15636"/>
        <dbReference type="ChEBI" id="CHEBI:28938"/>
        <dbReference type="ChEBI" id="CHEBI:57453"/>
        <dbReference type="ChEBI" id="CHEBI:83100"/>
        <dbReference type="ChEBI" id="CHEBI:83143"/>
        <dbReference type="EC" id="2.1.2.10"/>
    </reaction>
</comment>
<comment type="function">
    <text evidence="7">The glycine cleavage system catalyzes the degradation of glycine.</text>
</comment>
<dbReference type="Gene3D" id="4.10.1250.10">
    <property type="entry name" value="Aminomethyltransferase fragment"/>
    <property type="match status" value="1"/>
</dbReference>
<dbReference type="NCBIfam" id="NF001567">
    <property type="entry name" value="PRK00389.1"/>
    <property type="match status" value="1"/>
</dbReference>
<dbReference type="Proteomes" id="UP000619838">
    <property type="component" value="Unassembled WGS sequence"/>
</dbReference>
<keyword evidence="11" id="KW-1185">Reference proteome</keyword>
<keyword evidence="4 7" id="KW-0808">Transferase</keyword>
<dbReference type="InterPro" id="IPR006222">
    <property type="entry name" value="GCVT_N"/>
</dbReference>
<dbReference type="InterPro" id="IPR022903">
    <property type="entry name" value="GcvT_bac"/>
</dbReference>
<dbReference type="Gene3D" id="3.30.70.1400">
    <property type="entry name" value="Aminomethyltransferase beta-barrel domains"/>
    <property type="match status" value="1"/>
</dbReference>
<dbReference type="InterPro" id="IPR028896">
    <property type="entry name" value="GcvT/YgfZ/DmdA"/>
</dbReference>
<dbReference type="HAMAP" id="MF_00259">
    <property type="entry name" value="GcvT"/>
    <property type="match status" value="1"/>
</dbReference>
<evidence type="ECO:0000259" key="9">
    <source>
        <dbReference type="Pfam" id="PF08669"/>
    </source>
</evidence>
<dbReference type="EC" id="2.1.2.10" evidence="2 7"/>
<evidence type="ECO:0000256" key="4">
    <source>
        <dbReference type="ARBA" id="ARBA00022679"/>
    </source>
</evidence>
<comment type="caution">
    <text evidence="10">The sequence shown here is derived from an EMBL/GenBank/DDBJ whole genome shotgun (WGS) entry which is preliminary data.</text>
</comment>
<evidence type="ECO:0000313" key="10">
    <source>
        <dbReference type="EMBL" id="MBF0637722.1"/>
    </source>
</evidence>
<evidence type="ECO:0000256" key="1">
    <source>
        <dbReference type="ARBA" id="ARBA00008609"/>
    </source>
</evidence>
<evidence type="ECO:0000256" key="6">
    <source>
        <dbReference type="ARBA" id="ARBA00047665"/>
    </source>
</evidence>
<dbReference type="NCBIfam" id="TIGR00528">
    <property type="entry name" value="gcvT"/>
    <property type="match status" value="1"/>
</dbReference>
<evidence type="ECO:0000313" key="11">
    <source>
        <dbReference type="Proteomes" id="UP000619838"/>
    </source>
</evidence>
<dbReference type="InterPro" id="IPR029043">
    <property type="entry name" value="GcvT/YgfZ_C"/>
</dbReference>
<dbReference type="PIRSF" id="PIRSF006487">
    <property type="entry name" value="GcvT"/>
    <property type="match status" value="1"/>
</dbReference>
<dbReference type="SUPFAM" id="SSF101790">
    <property type="entry name" value="Aminomethyltransferase beta-barrel domain"/>
    <property type="match status" value="1"/>
</dbReference>
<dbReference type="EMBL" id="JADGII010000050">
    <property type="protein sequence ID" value="MBF0637722.1"/>
    <property type="molecule type" value="Genomic_DNA"/>
</dbReference>
<dbReference type="PANTHER" id="PTHR43757:SF2">
    <property type="entry name" value="AMINOMETHYLTRANSFERASE, MITOCHONDRIAL"/>
    <property type="match status" value="1"/>
</dbReference>
<comment type="subunit">
    <text evidence="7">The glycine cleavage system is composed of four proteins: P, T, L and H.</text>
</comment>
<dbReference type="Pfam" id="PF01571">
    <property type="entry name" value="GCV_T"/>
    <property type="match status" value="1"/>
</dbReference>
<evidence type="ECO:0000259" key="8">
    <source>
        <dbReference type="Pfam" id="PF01571"/>
    </source>
</evidence>
<accession>A0ABR9XUI6</accession>
<feature type="domain" description="Aminomethyltransferase C-terminal" evidence="9">
    <location>
        <begin position="282"/>
        <end position="360"/>
    </location>
</feature>
<proteinExistence type="inferred from homology"/>
<evidence type="ECO:0000256" key="7">
    <source>
        <dbReference type="HAMAP-Rule" id="MF_00259"/>
    </source>
</evidence>
<dbReference type="InterPro" id="IPR027266">
    <property type="entry name" value="TrmE/GcvT-like"/>
</dbReference>
<dbReference type="InterPro" id="IPR013977">
    <property type="entry name" value="GcvT_C"/>
</dbReference>
<evidence type="ECO:0000256" key="3">
    <source>
        <dbReference type="ARBA" id="ARBA00022576"/>
    </source>
</evidence>
<dbReference type="Gene3D" id="3.30.1360.120">
    <property type="entry name" value="Probable tRNA modification gtpase trme, domain 1"/>
    <property type="match status" value="1"/>
</dbReference>
<reference evidence="10 11" key="1">
    <citation type="journal article" date="2020" name="Microorganisms">
        <title>Simultaneous Genome Sequencing of Prosthecochloris ethylica and Desulfuromonas acetoxidans within a Syntrophic Mixture Reveals Unique Pili and Protein Interactions.</title>
        <authorList>
            <person name="Kyndt J.A."/>
            <person name="Van Beeumen J.J."/>
            <person name="Meyer T.E."/>
        </authorList>
    </citation>
    <scope>NUCLEOTIDE SEQUENCE [LARGE SCALE GENOMIC DNA]</scope>
    <source>
        <strain evidence="10 11">N3</strain>
    </source>
</reference>
<feature type="domain" description="GCVT N-terminal" evidence="8">
    <location>
        <begin position="7"/>
        <end position="264"/>
    </location>
</feature>
<dbReference type="InterPro" id="IPR006223">
    <property type="entry name" value="GcvT"/>
</dbReference>
<evidence type="ECO:0000256" key="2">
    <source>
        <dbReference type="ARBA" id="ARBA00012616"/>
    </source>
</evidence>
<dbReference type="PANTHER" id="PTHR43757">
    <property type="entry name" value="AMINOMETHYLTRANSFERASE"/>
    <property type="match status" value="1"/>
</dbReference>
<sequence>MKTTALSAWHTSAGAKMIDFGGYLMPVQYKGIIAEHTCVRSSAGLFDVSHMGNFTVTGDRAEQFLQYMTTNDVTRLSDGEAQYTLMLYPDGGIVDDLIIYRISRDSWFMVVNASNMEKDFNWLEEHLGAFDGVRLENHTDELSLIALQGPRAFAVLERVLPGETCAGLKPFEFARTTFNGEDVLVAATGYTGEQGVEISVPNPVAEALWTALMDAGAEEGIQPIGLGARDTLRLEMGYPLYGHEINRDTNPIETRLKWVTRLEKEDFIGRAACQQVYSSPQRTVAGVLMQERAIPRQGFTVYNADREPVGSVCSGTMSPTLKKPIATVDIRRDCMAPGTEVQLEVRGRWFRGEVVRLPFVARS</sequence>
<dbReference type="SUPFAM" id="SSF103025">
    <property type="entry name" value="Folate-binding domain"/>
    <property type="match status" value="1"/>
</dbReference>
<dbReference type="RefSeq" id="WP_175186826.1">
    <property type="nucleotide sequence ID" value="NZ_JABVZQ010000002.1"/>
</dbReference>
<dbReference type="Pfam" id="PF08669">
    <property type="entry name" value="GCV_T_C"/>
    <property type="match status" value="1"/>
</dbReference>
<organism evidence="10 11">
    <name type="scientific">Prosthecochloris ethylica</name>
    <dbReference type="NCBI Taxonomy" id="2743976"/>
    <lineage>
        <taxon>Bacteria</taxon>
        <taxon>Pseudomonadati</taxon>
        <taxon>Chlorobiota</taxon>
        <taxon>Chlorobiia</taxon>
        <taxon>Chlorobiales</taxon>
        <taxon>Chlorobiaceae</taxon>
        <taxon>Prosthecochloris</taxon>
    </lineage>
</organism>
<keyword evidence="3 7" id="KW-0032">Aminotransferase</keyword>
<dbReference type="Gene3D" id="2.40.30.110">
    <property type="entry name" value="Aminomethyltransferase beta-barrel domains"/>
    <property type="match status" value="1"/>
</dbReference>
<name>A0ABR9XUI6_9CHLB</name>